<dbReference type="RefSeq" id="WP_141543013.1">
    <property type="nucleotide sequence ID" value="NZ_PDJN01000001.1"/>
</dbReference>
<organism evidence="2 3">
    <name type="scientific">Pseudomonas poae</name>
    <dbReference type="NCBI Taxonomy" id="200451"/>
    <lineage>
        <taxon>Bacteria</taxon>
        <taxon>Pseudomonadati</taxon>
        <taxon>Pseudomonadota</taxon>
        <taxon>Gammaproteobacteria</taxon>
        <taxon>Pseudomonadales</taxon>
        <taxon>Pseudomonadaceae</taxon>
        <taxon>Pseudomonas</taxon>
    </lineage>
</organism>
<accession>A0A7Z1GUP8</accession>
<reference evidence="2 3" key="2">
    <citation type="submission" date="2017-10" db="EMBL/GenBank/DDBJ databases">
        <title>Bacterial endophytes that colonize and modify switchgrass growth.</title>
        <authorList>
            <person name="Debolt S."/>
        </authorList>
    </citation>
    <scope>NUCLEOTIDE SEQUENCE [LARGE SCALE GENOMIC DNA]</scope>
    <source>
        <strain evidence="2 3">A2-S9</strain>
    </source>
</reference>
<name>A0A7Z1GUP8_9PSED</name>
<sequence>MQYFSTDFPLEIGVSGADLVGECLNWIIDSPHTKIAEEEVQVFRKEDDFVLKKGGELIEFHSAQDGECKVLSLRYSKIDDKYCWVTTISFLLLSGTGEVWVSVKCTCESRGAVAEAPVVKTPVIVIRLIDRFGGGLDSEITVSHNALFLTDDEAGRDLAVKLISGICDFRLPIVYVSCGYNGRHPVIPDRLARKLSGLAHVIVEPSREFSARIRSRVSSRNVYGGVIGVYWPLDGGVTVYRYDRNWWTVKEFEQEIVTALTNLLSQRMPLMRCTWEAVKDVKAKNTIERLKVDGADAQELVLAYEEEAEQNSNNIIRLKGEIARLESNVRGLQAKSPVQGGVIVAVGDEDDYFKDEIAAVILDAVQDYIGRVPEGSRRQHILQSIVENNDIERCAGILSKDVKEALRGYREMNVKVRAVLERCGFEVSADGKHWKITYQGDGRYTYVLPKSGSDNRGGLNAGSDICRIVF</sequence>
<dbReference type="EMBL" id="PDJN01000001">
    <property type="protein sequence ID" value="PFG71222.1"/>
    <property type="molecule type" value="Genomic_DNA"/>
</dbReference>
<feature type="coiled-coil region" evidence="1">
    <location>
        <begin position="287"/>
        <end position="335"/>
    </location>
</feature>
<evidence type="ECO:0000256" key="1">
    <source>
        <dbReference type="SAM" id="Coils"/>
    </source>
</evidence>
<dbReference type="AlphaFoldDB" id="A0A7Z1GUP8"/>
<evidence type="ECO:0000313" key="3">
    <source>
        <dbReference type="Proteomes" id="UP000221580"/>
    </source>
</evidence>
<keyword evidence="1" id="KW-0175">Coiled coil</keyword>
<proteinExistence type="predicted"/>
<gene>
    <name evidence="2" type="ORF">DM05_1574</name>
</gene>
<reference evidence="2 3" key="1">
    <citation type="submission" date="2017-09" db="EMBL/GenBank/DDBJ databases">
        <authorList>
            <person name="DeBolt S."/>
            <person name="Huntemann M."/>
            <person name="Clum A."/>
            <person name="Pillay M."/>
            <person name="Palaniappan K."/>
            <person name="Varghese N."/>
            <person name="Mikhailova N."/>
            <person name="Stamatis D."/>
            <person name="Reddy T."/>
            <person name="Daum C."/>
            <person name="Shapiro N."/>
            <person name="Ivanova N."/>
            <person name="Kyrpides N."/>
            <person name="Woyke T."/>
        </authorList>
    </citation>
    <scope>NUCLEOTIDE SEQUENCE [LARGE SCALE GENOMIC DNA]</scope>
    <source>
        <strain evidence="2 3">A2-S9</strain>
    </source>
</reference>
<evidence type="ECO:0000313" key="2">
    <source>
        <dbReference type="EMBL" id="PFG71222.1"/>
    </source>
</evidence>
<dbReference type="Proteomes" id="UP000221580">
    <property type="component" value="Unassembled WGS sequence"/>
</dbReference>
<comment type="caution">
    <text evidence="2">The sequence shown here is derived from an EMBL/GenBank/DDBJ whole genome shotgun (WGS) entry which is preliminary data.</text>
</comment>
<protein>
    <submittedName>
        <fullName evidence="2">Uncharacterized protein</fullName>
    </submittedName>
</protein>